<dbReference type="Proteomes" id="UP001187471">
    <property type="component" value="Unassembled WGS sequence"/>
</dbReference>
<evidence type="ECO:0000256" key="1">
    <source>
        <dbReference type="SAM" id="MobiDB-lite"/>
    </source>
</evidence>
<dbReference type="PANTHER" id="PTHR31476">
    <property type="entry name" value="PROTEIN WHAT'S THIS FACTOR 1 HOMOLOG, CHLOROPLASTIC"/>
    <property type="match status" value="1"/>
</dbReference>
<dbReference type="Pfam" id="PF11955">
    <property type="entry name" value="PORR"/>
    <property type="match status" value="1"/>
</dbReference>
<feature type="region of interest" description="Disordered" evidence="1">
    <location>
        <begin position="45"/>
        <end position="72"/>
    </location>
</feature>
<gene>
    <name evidence="3" type="ORF">RJ640_006608</name>
</gene>
<feature type="compositionally biased region" description="Low complexity" evidence="1">
    <location>
        <begin position="775"/>
        <end position="785"/>
    </location>
</feature>
<feature type="compositionally biased region" description="Low complexity" evidence="1">
    <location>
        <begin position="463"/>
        <end position="474"/>
    </location>
</feature>
<protein>
    <recommendedName>
        <fullName evidence="2">PORR domain-containing protein</fullName>
    </recommendedName>
</protein>
<organism evidence="3 4">
    <name type="scientific">Escallonia rubra</name>
    <dbReference type="NCBI Taxonomy" id="112253"/>
    <lineage>
        <taxon>Eukaryota</taxon>
        <taxon>Viridiplantae</taxon>
        <taxon>Streptophyta</taxon>
        <taxon>Embryophyta</taxon>
        <taxon>Tracheophyta</taxon>
        <taxon>Spermatophyta</taxon>
        <taxon>Magnoliopsida</taxon>
        <taxon>eudicotyledons</taxon>
        <taxon>Gunneridae</taxon>
        <taxon>Pentapetalae</taxon>
        <taxon>asterids</taxon>
        <taxon>campanulids</taxon>
        <taxon>Escalloniales</taxon>
        <taxon>Escalloniaceae</taxon>
        <taxon>Escallonia</taxon>
    </lineage>
</organism>
<evidence type="ECO:0000313" key="4">
    <source>
        <dbReference type="Proteomes" id="UP001187471"/>
    </source>
</evidence>
<accession>A0AA88R8U6</accession>
<dbReference type="AlphaFoldDB" id="A0AA88R8U6"/>
<comment type="caution">
    <text evidence="3">The sequence shown here is derived from an EMBL/GenBank/DDBJ whole genome shotgun (WGS) entry which is preliminary data.</text>
</comment>
<feature type="region of interest" description="Disordered" evidence="1">
    <location>
        <begin position="448"/>
        <end position="497"/>
    </location>
</feature>
<dbReference type="InterPro" id="IPR045040">
    <property type="entry name" value="PORR_fam"/>
</dbReference>
<proteinExistence type="predicted"/>
<sequence>MAWWRLLFTTATKSKLSLPNINPKPNPLKPTSFASHFSTSFLITKIPPKHKPKRKKKPSPRTTPVQPNPTTRLPHLESLLLRDARFRFLARTKSFLSKQPHQVLSLSAAAKLHRELGFPRGRKPLKSVLRHPLLFQTHRHSDNTTWLGFTPIMEALLDQEQALMTQLEKTRVTTIKKLLMMSAEKRVPLSKLYHCKSLFGIAEEFRDRVGNYPDDFRLVVESDGKRVLELVNWDPALAVSALEREFMVDEDKVKRAFRFPVKHGRELGLGGDDERKLNLLNTLPLVSPYSDGAKLDLWTLEAEKYRVGVIHEFLSLTLEKRASIHHIVEFKEELSLTKHTYQMLLKQPRTFYLAGTEMNWAVFLKDAYGEDGELISKDPQVVFIEKLYRYAEMQEMEPGLDISAALAMASLATSHFCGAGLPGCLFSSSTPPSGLQFLHSSSSSEHGSTSSSSYHSCDEGRLSHGSSVGSSQASLPPHVPVRGLPPETFSATPADYSENGTMGDSAALVNDTSAAKPSRVATWNSINVLASRVAAAIFLDKAESYGLPLEEGLGRTWADFLFGPLACELVINIFEIGGLRPEPVQPTSGQELPLDLEAVLTSSHFQAFISTGCGLLAQYAANISGAFRRPEPRPSTLGHGPSAVGPMLVCCGAPLGADHAEAVTCGFGPPGAVPSQGRNKGSSCPDVTEPIHPSHAARPPILVADPTAFAPSDGEMGVPRLRRRIIRGFHRSSSSEDLELDTPPRRTETPSQALILRSMIVDLYSFRRQQSWHTASSSSSAGPSEASRKRSNDEMDSVTFRILQFKK</sequence>
<name>A0AA88R8U6_9ASTE</name>
<dbReference type="InterPro" id="IPR021099">
    <property type="entry name" value="PORR_domain"/>
</dbReference>
<dbReference type="PANTHER" id="PTHR31476:SF14">
    <property type="entry name" value="OS09G0473400 PROTEIN"/>
    <property type="match status" value="1"/>
</dbReference>
<reference evidence="3" key="1">
    <citation type="submission" date="2022-12" db="EMBL/GenBank/DDBJ databases">
        <title>Draft genome assemblies for two species of Escallonia (Escalloniales).</title>
        <authorList>
            <person name="Chanderbali A."/>
            <person name="Dervinis C."/>
            <person name="Anghel I."/>
            <person name="Soltis D."/>
            <person name="Soltis P."/>
            <person name="Zapata F."/>
        </authorList>
    </citation>
    <scope>NUCLEOTIDE SEQUENCE</scope>
    <source>
        <strain evidence="3">UCBG92.1500</strain>
        <tissue evidence="3">Leaf</tissue>
    </source>
</reference>
<feature type="domain" description="PORR" evidence="2">
    <location>
        <begin position="72"/>
        <end position="394"/>
    </location>
</feature>
<keyword evidence="4" id="KW-1185">Reference proteome</keyword>
<feature type="compositionally biased region" description="Basic residues" evidence="1">
    <location>
        <begin position="47"/>
        <end position="59"/>
    </location>
</feature>
<dbReference type="EMBL" id="JAVXUO010001212">
    <property type="protein sequence ID" value="KAK2984859.1"/>
    <property type="molecule type" value="Genomic_DNA"/>
</dbReference>
<dbReference type="GO" id="GO:0003723">
    <property type="term" value="F:RNA binding"/>
    <property type="evidence" value="ECO:0007669"/>
    <property type="project" value="InterPro"/>
</dbReference>
<evidence type="ECO:0000259" key="2">
    <source>
        <dbReference type="Pfam" id="PF11955"/>
    </source>
</evidence>
<feature type="region of interest" description="Disordered" evidence="1">
    <location>
        <begin position="772"/>
        <end position="795"/>
    </location>
</feature>
<evidence type="ECO:0000313" key="3">
    <source>
        <dbReference type="EMBL" id="KAK2984859.1"/>
    </source>
</evidence>